<dbReference type="Proteomes" id="UP000285768">
    <property type="component" value="Chromosome"/>
</dbReference>
<organism evidence="2 3">
    <name type="scientific">Leucobacter muris</name>
    <dbReference type="NCBI Taxonomy" id="1935379"/>
    <lineage>
        <taxon>Bacteria</taxon>
        <taxon>Bacillati</taxon>
        <taxon>Actinomycetota</taxon>
        <taxon>Actinomycetes</taxon>
        <taxon>Micrococcales</taxon>
        <taxon>Microbacteriaceae</taxon>
        <taxon>Leucobacter</taxon>
    </lineage>
</organism>
<dbReference type="EMBL" id="CP035037">
    <property type="protein sequence ID" value="QAB17255.1"/>
    <property type="molecule type" value="Genomic_DNA"/>
</dbReference>
<feature type="domain" description="FAD dependent oxidoreductase" evidence="1">
    <location>
        <begin position="7"/>
        <end position="350"/>
    </location>
</feature>
<dbReference type="InterPro" id="IPR036188">
    <property type="entry name" value="FAD/NAD-bd_sf"/>
</dbReference>
<name>A0ABX5QDW7_9MICO</name>
<dbReference type="Gene3D" id="3.30.9.10">
    <property type="entry name" value="D-Amino Acid Oxidase, subunit A, domain 2"/>
    <property type="match status" value="1"/>
</dbReference>
<evidence type="ECO:0000313" key="3">
    <source>
        <dbReference type="Proteomes" id="UP000285768"/>
    </source>
</evidence>
<dbReference type="RefSeq" id="WP_128386459.1">
    <property type="nucleotide sequence ID" value="NZ_CP035037.1"/>
</dbReference>
<keyword evidence="3" id="KW-1185">Reference proteome</keyword>
<reference evidence="2 3" key="1">
    <citation type="submission" date="2019-01" db="EMBL/GenBank/DDBJ databases">
        <title>Leucobacter muris sp. nov. isolated from the nose of a laboratory mouse.</title>
        <authorList>
            <person name="Benga L."/>
            <person name="Sproeer C."/>
            <person name="Schumann P."/>
            <person name="Verbarg S."/>
            <person name="Bunk B."/>
            <person name="Engelhardt E."/>
            <person name="Benten P.M."/>
            <person name="Sager M."/>
        </authorList>
    </citation>
    <scope>NUCLEOTIDE SEQUENCE [LARGE SCALE GENOMIC DNA]</scope>
    <source>
        <strain evidence="2 3">DSM 101948</strain>
    </source>
</reference>
<accession>A0ABX5QDW7</accession>
<dbReference type="PANTHER" id="PTHR13847">
    <property type="entry name" value="SARCOSINE DEHYDROGENASE-RELATED"/>
    <property type="match status" value="1"/>
</dbReference>
<dbReference type="InterPro" id="IPR006076">
    <property type="entry name" value="FAD-dep_OxRdtase"/>
</dbReference>
<proteinExistence type="predicted"/>
<dbReference type="Pfam" id="PF01266">
    <property type="entry name" value="DAO"/>
    <property type="match status" value="1"/>
</dbReference>
<dbReference type="SUPFAM" id="SSF51905">
    <property type="entry name" value="FAD/NAD(P)-binding domain"/>
    <property type="match status" value="1"/>
</dbReference>
<evidence type="ECO:0000259" key="1">
    <source>
        <dbReference type="Pfam" id="PF01266"/>
    </source>
</evidence>
<protein>
    <submittedName>
        <fullName evidence="2">FAD-binding oxidoreductase</fullName>
    </submittedName>
</protein>
<dbReference type="Gene3D" id="3.50.50.60">
    <property type="entry name" value="FAD/NAD(P)-binding domain"/>
    <property type="match status" value="1"/>
</dbReference>
<gene>
    <name evidence="2" type="ORF">Leucomu_04345</name>
</gene>
<evidence type="ECO:0000313" key="2">
    <source>
        <dbReference type="EMBL" id="QAB17255.1"/>
    </source>
</evidence>
<sequence length="380" mass="40649">MTKQQTVAIVGGGVAGLGAALGLMDHGFAGRVVLIESETELGQRGSRRAAGALRRAGRADAEAELAERAFAHWRALEKRFSVDVGIRQGGVLLVGSSAEHVADLREKHARAGRGGGATRLLEREEIRGLMPWIRHDVELGLLSPEDGQVDPALATQQVAKLVRSHGRVEIRSGAAVTGIEQRAGRWRLALAGGEPIESDWLILAAGAAAPRILESAGLTLPVMSAKVVTLRSAPVEPRFAQFFQDWDAQLFLRQNVRGELQFGCLGQDLIRVDDGVSDREAALVLEAFRHSLPGLGEPRVVDSWAGIIDESRDRLPIIGSIDGADRLLVAAGWSGHGFLLGPYVGDLIARQVMTGEPDPILMPFAPARFSYSPSTSNVDA</sequence>